<evidence type="ECO:0000259" key="1">
    <source>
        <dbReference type="Pfam" id="PF08241"/>
    </source>
</evidence>
<dbReference type="Pfam" id="PF08241">
    <property type="entry name" value="Methyltransf_11"/>
    <property type="match status" value="1"/>
</dbReference>
<evidence type="ECO:0000313" key="2">
    <source>
        <dbReference type="EMBL" id="MFC4618440.1"/>
    </source>
</evidence>
<dbReference type="InterPro" id="IPR013216">
    <property type="entry name" value="Methyltransf_11"/>
</dbReference>
<accession>A0ABV9GP65</accession>
<dbReference type="PANTHER" id="PTHR43460">
    <property type="entry name" value="METHYLTRANSFERASE"/>
    <property type="match status" value="1"/>
</dbReference>
<dbReference type="CDD" id="cd02440">
    <property type="entry name" value="AdoMet_MTases"/>
    <property type="match status" value="1"/>
</dbReference>
<proteinExistence type="predicted"/>
<dbReference type="EC" id="2.1.1.-" evidence="2"/>
<dbReference type="Proteomes" id="UP001596022">
    <property type="component" value="Unassembled WGS sequence"/>
</dbReference>
<dbReference type="SUPFAM" id="SSF53335">
    <property type="entry name" value="S-adenosyl-L-methionine-dependent methyltransferases"/>
    <property type="match status" value="1"/>
</dbReference>
<keyword evidence="2" id="KW-0489">Methyltransferase</keyword>
<gene>
    <name evidence="2" type="ORF">ACFO4N_06800</name>
</gene>
<feature type="domain" description="Methyltransferase type 11" evidence="1">
    <location>
        <begin position="56"/>
        <end position="144"/>
    </location>
</feature>
<dbReference type="GO" id="GO:0032259">
    <property type="term" value="P:methylation"/>
    <property type="evidence" value="ECO:0007669"/>
    <property type="project" value="UniProtKB-KW"/>
</dbReference>
<organism evidence="2 3">
    <name type="scientific">Camelliibacillus cellulosilyticus</name>
    <dbReference type="NCBI Taxonomy" id="2174486"/>
    <lineage>
        <taxon>Bacteria</taxon>
        <taxon>Bacillati</taxon>
        <taxon>Bacillota</taxon>
        <taxon>Bacilli</taxon>
        <taxon>Bacillales</taxon>
        <taxon>Sporolactobacillaceae</taxon>
        <taxon>Camelliibacillus</taxon>
    </lineage>
</organism>
<dbReference type="Gene3D" id="3.40.50.150">
    <property type="entry name" value="Vaccinia Virus protein VP39"/>
    <property type="match status" value="1"/>
</dbReference>
<reference evidence="3" key="1">
    <citation type="journal article" date="2019" name="Int. J. Syst. Evol. Microbiol.">
        <title>The Global Catalogue of Microorganisms (GCM) 10K type strain sequencing project: providing services to taxonomists for standard genome sequencing and annotation.</title>
        <authorList>
            <consortium name="The Broad Institute Genomics Platform"/>
            <consortium name="The Broad Institute Genome Sequencing Center for Infectious Disease"/>
            <person name="Wu L."/>
            <person name="Ma J."/>
        </authorList>
    </citation>
    <scope>NUCLEOTIDE SEQUENCE [LARGE SCALE GENOMIC DNA]</scope>
    <source>
        <strain evidence="3">CGMCC 1.16306</strain>
    </source>
</reference>
<dbReference type="GO" id="GO:0008168">
    <property type="term" value="F:methyltransferase activity"/>
    <property type="evidence" value="ECO:0007669"/>
    <property type="project" value="UniProtKB-KW"/>
</dbReference>
<dbReference type="InterPro" id="IPR052939">
    <property type="entry name" value="23S_rRNA_MeTrnsfrase_RlmA"/>
</dbReference>
<protein>
    <submittedName>
        <fullName evidence="2">Class I SAM-dependent methyltransferase</fullName>
        <ecNumber evidence="2">2.1.1.-</ecNumber>
    </submittedName>
</protein>
<comment type="caution">
    <text evidence="2">The sequence shown here is derived from an EMBL/GenBank/DDBJ whole genome shotgun (WGS) entry which is preliminary data.</text>
</comment>
<dbReference type="PANTHER" id="PTHR43460:SF1">
    <property type="entry name" value="METHYLTRANSFERASE TYPE 11 DOMAIN-CONTAINING PROTEIN"/>
    <property type="match status" value="1"/>
</dbReference>
<keyword evidence="3" id="KW-1185">Reference proteome</keyword>
<dbReference type="EMBL" id="JBHSFW010000001">
    <property type="protein sequence ID" value="MFC4618440.1"/>
    <property type="molecule type" value="Genomic_DNA"/>
</dbReference>
<evidence type="ECO:0000313" key="3">
    <source>
        <dbReference type="Proteomes" id="UP001596022"/>
    </source>
</evidence>
<sequence length="255" mass="28843">MNDVQLKQFLKEQAKKPFSGWDFSYLSETGRLSEEPLPWSYGARLFALMRQSKAMLDMGTGGGEFLSAMQPLPEYTAATESYAPNVPIAGQRLEPLGVEVAQVDPIDEYDLPFTDERFDLVANRHESYAPNEVFRVLKPGGIFITQQVGGQDNADLNDRLGASPDFGYAHWDLTYAVNQLRKVGFSVTFAEEAFPYSRFYDVGAIVYFLSAIPWQIADFSVDRYFEGLKNIHAHIAQNGYFDSKTHRFIIIAEKH</sequence>
<keyword evidence="2" id="KW-0808">Transferase</keyword>
<name>A0ABV9GP65_9BACL</name>
<dbReference type="InterPro" id="IPR029063">
    <property type="entry name" value="SAM-dependent_MTases_sf"/>
</dbReference>
<dbReference type="RefSeq" id="WP_376845427.1">
    <property type="nucleotide sequence ID" value="NZ_JBHSFW010000001.1"/>
</dbReference>